<evidence type="ECO:0000256" key="10">
    <source>
        <dbReference type="ARBA" id="ARBA00023235"/>
    </source>
</evidence>
<dbReference type="GO" id="GO:0016995">
    <property type="term" value="F:cholesterol oxidase activity"/>
    <property type="evidence" value="ECO:0007669"/>
    <property type="project" value="UniProtKB-EC"/>
</dbReference>
<dbReference type="PANTHER" id="PTHR47470:SF1">
    <property type="entry name" value="FAD-DEPENDENT OXIDOREDUCTASE 2 FAD BINDING DOMAIN-CONTAINING PROTEIN"/>
    <property type="match status" value="1"/>
</dbReference>
<keyword evidence="7" id="KW-0443">Lipid metabolism</keyword>
<keyword evidence="9" id="KW-0753">Steroid metabolism</keyword>
<comment type="pathway">
    <text evidence="12">Steroid metabolism; cholesterol degradation.</text>
</comment>
<evidence type="ECO:0000256" key="11">
    <source>
        <dbReference type="ARBA" id="ARBA00038856"/>
    </source>
</evidence>
<evidence type="ECO:0000256" key="13">
    <source>
        <dbReference type="ARBA" id="ARBA00049723"/>
    </source>
</evidence>
<evidence type="ECO:0000313" key="19">
    <source>
        <dbReference type="EMBL" id="EXI90600.1"/>
    </source>
</evidence>
<dbReference type="EC" id="1.1.3.6" evidence="13"/>
<evidence type="ECO:0000256" key="2">
    <source>
        <dbReference type="ARBA" id="ARBA00010790"/>
    </source>
</evidence>
<keyword evidence="5" id="KW-0274">FAD</keyword>
<comment type="caution">
    <text evidence="19">The sequence shown here is derived from an EMBL/GenBank/DDBJ whole genome shotgun (WGS) entry which is preliminary data.</text>
</comment>
<dbReference type="Gene3D" id="3.30.410.10">
    <property type="entry name" value="Cholesterol Oxidase, domain 2"/>
    <property type="match status" value="1"/>
</dbReference>
<comment type="similarity">
    <text evidence="2">Belongs to the GMC oxidoreductase family.</text>
</comment>
<evidence type="ECO:0000256" key="14">
    <source>
        <dbReference type="ARBA" id="ARBA00049744"/>
    </source>
</evidence>
<keyword evidence="4" id="KW-0285">Flavoprotein</keyword>
<dbReference type="Pfam" id="PF13450">
    <property type="entry name" value="NAD_binding_8"/>
    <property type="match status" value="1"/>
</dbReference>
<feature type="domain" description="Glucose-methanol-choline oxidoreductase C-terminal" evidence="18">
    <location>
        <begin position="365"/>
        <end position="490"/>
    </location>
</feature>
<keyword evidence="10" id="KW-0413">Isomerase</keyword>
<evidence type="ECO:0000256" key="4">
    <source>
        <dbReference type="ARBA" id="ARBA00022630"/>
    </source>
</evidence>
<evidence type="ECO:0000256" key="5">
    <source>
        <dbReference type="ARBA" id="ARBA00022827"/>
    </source>
</evidence>
<dbReference type="Pfam" id="PF00732">
    <property type="entry name" value="GMC_oxred_N"/>
    <property type="match status" value="1"/>
</dbReference>
<evidence type="ECO:0000256" key="7">
    <source>
        <dbReference type="ARBA" id="ARBA00023098"/>
    </source>
</evidence>
<dbReference type="Proteomes" id="UP000022141">
    <property type="component" value="Unassembled WGS sequence"/>
</dbReference>
<keyword evidence="6 19" id="KW-0560">Oxidoreductase</keyword>
<keyword evidence="8" id="KW-1207">Sterol metabolism</keyword>
<dbReference type="SUPFAM" id="SSF51905">
    <property type="entry name" value="FAD/NAD(P)-binding domain"/>
    <property type="match status" value="1"/>
</dbReference>
<dbReference type="InterPro" id="IPR007867">
    <property type="entry name" value="GMC_OxRtase_C"/>
</dbReference>
<evidence type="ECO:0000256" key="15">
    <source>
        <dbReference type="ARBA" id="ARBA00049778"/>
    </source>
</evidence>
<dbReference type="Gene3D" id="3.50.50.60">
    <property type="entry name" value="FAD/NAD(P)-binding domain"/>
    <property type="match status" value="1"/>
</dbReference>
<dbReference type="AlphaFoldDB" id="A0A011QNI4"/>
<dbReference type="InterPro" id="IPR000172">
    <property type="entry name" value="GMC_OxRdtase_N"/>
</dbReference>
<evidence type="ECO:0000256" key="1">
    <source>
        <dbReference type="ARBA" id="ARBA00001974"/>
    </source>
</evidence>
<evidence type="ECO:0000256" key="12">
    <source>
        <dbReference type="ARBA" id="ARBA00049645"/>
    </source>
</evidence>
<protein>
    <recommendedName>
        <fullName evidence="14">Cholesterol oxidase</fullName>
        <ecNumber evidence="13">1.1.3.6</ecNumber>
        <ecNumber evidence="11">5.3.3.1</ecNumber>
    </recommendedName>
    <alternativeName>
        <fullName evidence="15">Cholesterol isomerase</fullName>
    </alternativeName>
</protein>
<accession>A0A011QNI4</accession>
<evidence type="ECO:0000256" key="6">
    <source>
        <dbReference type="ARBA" id="ARBA00023002"/>
    </source>
</evidence>
<gene>
    <name evidence="19" type="primary">choA</name>
    <name evidence="19" type="ORF">AW11_00457</name>
</gene>
<evidence type="ECO:0000256" key="8">
    <source>
        <dbReference type="ARBA" id="ARBA00023166"/>
    </source>
</evidence>
<dbReference type="EC" id="5.3.3.1" evidence="11"/>
<evidence type="ECO:0000313" key="20">
    <source>
        <dbReference type="Proteomes" id="UP000022141"/>
    </source>
</evidence>
<dbReference type="PATRIC" id="fig|1454004.3.peg.470"/>
<feature type="domain" description="Glucose-methanol-choline oxidoreductase N-terminal" evidence="17">
    <location>
        <begin position="84"/>
        <end position="286"/>
    </location>
</feature>
<feature type="region of interest" description="Disordered" evidence="16">
    <location>
        <begin position="416"/>
        <end position="437"/>
    </location>
</feature>
<dbReference type="GO" id="GO:0008203">
    <property type="term" value="P:cholesterol metabolic process"/>
    <property type="evidence" value="ECO:0007669"/>
    <property type="project" value="UniProtKB-KW"/>
</dbReference>
<dbReference type="PANTHER" id="PTHR47470">
    <property type="entry name" value="CHOLESTEROL OXIDASE"/>
    <property type="match status" value="1"/>
</dbReference>
<organism evidence="19 20">
    <name type="scientific">Accumulibacter regalis</name>
    <dbReference type="NCBI Taxonomy" id="522306"/>
    <lineage>
        <taxon>Bacteria</taxon>
        <taxon>Pseudomonadati</taxon>
        <taxon>Pseudomonadota</taxon>
        <taxon>Betaproteobacteria</taxon>
        <taxon>Candidatus Accumulibacter</taxon>
    </lineage>
</organism>
<dbReference type="EMBL" id="JEMY01000004">
    <property type="protein sequence ID" value="EXI90600.1"/>
    <property type="molecule type" value="Genomic_DNA"/>
</dbReference>
<evidence type="ECO:0000259" key="17">
    <source>
        <dbReference type="Pfam" id="PF00732"/>
    </source>
</evidence>
<dbReference type="InterPro" id="IPR052542">
    <property type="entry name" value="Cholesterol_Oxidase"/>
</dbReference>
<evidence type="ECO:0000256" key="9">
    <source>
        <dbReference type="ARBA" id="ARBA00023221"/>
    </source>
</evidence>
<dbReference type="eggNOG" id="COG2303">
    <property type="taxonomic scope" value="Bacteria"/>
</dbReference>
<dbReference type="STRING" id="1454004.AW11_00457"/>
<sequence length="502" mass="54777">MLQSEQVDCLVIGSGFGGSVAASRLSSAGKKVVLLERGKEWKTSDEQDTFSSYRHPDGRSAWLSDETVLFEPQPIPRFTGLVERCVEDGVTVWVAAGVGGGSLVYNTVLLRPSQENFEKVFASEVSYSDFVKYFDRVYAVMQPEQIPDEVLNTHYYLSSRVFLEQAAKAGLHTEKLFIASSWDIAKQEISGEKRPSAIDGEIWYGINSGMKKSLDRNYLDIGLRTGNLEIRPLHNVTGIREDDSDGFAVHYQRIDSSGKSLEEGTITTRRLFLGAGSIGTSRLLIKAKGKGTLPKLNDFVGKFWGDNGDTFATRNVGTETNPGQGGPASVVIKHHDNPISPQTIIVYPQWDAPEGTLTSLGMSIPQDHGEFRYDDRDESVKLFWPIDSPGVRKVLDGVNHTYSLMDACIDIEAEAPDSQDSGQTSNGRTHPTTQAVNGITAHPLGGVVMGKACDYYGRVMGYDGLYVMDGAFIPGSTAATNPALTIAAFAERSIENIIANDL</sequence>
<keyword evidence="3" id="KW-0153">Cholesterol metabolism</keyword>
<reference evidence="19" key="1">
    <citation type="submission" date="2014-02" db="EMBL/GenBank/DDBJ databases">
        <title>Expanding our view of genomic diversity in Candidatus Accumulibacter clades.</title>
        <authorList>
            <person name="Skennerton C.T."/>
            <person name="Barr J.J."/>
            <person name="Slater F.R."/>
            <person name="Bond P.L."/>
            <person name="Tyson G.W."/>
        </authorList>
    </citation>
    <scope>NUCLEOTIDE SEQUENCE [LARGE SCALE GENOMIC DNA]</scope>
</reference>
<evidence type="ECO:0000259" key="18">
    <source>
        <dbReference type="Pfam" id="PF05199"/>
    </source>
</evidence>
<dbReference type="SUPFAM" id="SSF54373">
    <property type="entry name" value="FAD-linked reductases, C-terminal domain"/>
    <property type="match status" value="1"/>
</dbReference>
<proteinExistence type="inferred from homology"/>
<feature type="compositionally biased region" description="Polar residues" evidence="16">
    <location>
        <begin position="418"/>
        <end position="437"/>
    </location>
</feature>
<keyword evidence="20" id="KW-1185">Reference proteome</keyword>
<evidence type="ECO:0000256" key="16">
    <source>
        <dbReference type="SAM" id="MobiDB-lite"/>
    </source>
</evidence>
<dbReference type="SMR" id="A0A011QNI4"/>
<name>A0A011QNI4_ACCRE</name>
<dbReference type="InterPro" id="IPR036188">
    <property type="entry name" value="FAD/NAD-bd_sf"/>
</dbReference>
<dbReference type="GO" id="GO:0004769">
    <property type="term" value="F:steroid Delta-isomerase activity"/>
    <property type="evidence" value="ECO:0007669"/>
    <property type="project" value="UniProtKB-EC"/>
</dbReference>
<evidence type="ECO:0000256" key="3">
    <source>
        <dbReference type="ARBA" id="ARBA00022548"/>
    </source>
</evidence>
<dbReference type="Pfam" id="PF05199">
    <property type="entry name" value="GMC_oxred_C"/>
    <property type="match status" value="1"/>
</dbReference>
<comment type="cofactor">
    <cofactor evidence="1">
        <name>FAD</name>
        <dbReference type="ChEBI" id="CHEBI:57692"/>
    </cofactor>
</comment>
<dbReference type="GO" id="GO:0050660">
    <property type="term" value="F:flavin adenine dinucleotide binding"/>
    <property type="evidence" value="ECO:0007669"/>
    <property type="project" value="InterPro"/>
</dbReference>